<feature type="region of interest" description="Disordered" evidence="1">
    <location>
        <begin position="1"/>
        <end position="23"/>
    </location>
</feature>
<gene>
    <name evidence="2" type="ORF">g.20373</name>
</gene>
<feature type="region of interest" description="Disordered" evidence="1">
    <location>
        <begin position="478"/>
        <end position="503"/>
    </location>
</feature>
<dbReference type="AlphaFoldDB" id="A0A1B6EEI5"/>
<proteinExistence type="predicted"/>
<reference evidence="2" key="1">
    <citation type="submission" date="2015-12" db="EMBL/GenBank/DDBJ databases">
        <title>De novo transcriptome assembly of four potential Pierce s Disease insect vectors from Arizona vineyards.</title>
        <authorList>
            <person name="Tassone E.E."/>
        </authorList>
    </citation>
    <scope>NUCLEOTIDE SEQUENCE</scope>
</reference>
<feature type="non-terminal residue" evidence="2">
    <location>
        <position position="730"/>
    </location>
</feature>
<organism evidence="2">
    <name type="scientific">Clastoptera arizonana</name>
    <name type="common">Arizona spittle bug</name>
    <dbReference type="NCBI Taxonomy" id="38151"/>
    <lineage>
        <taxon>Eukaryota</taxon>
        <taxon>Metazoa</taxon>
        <taxon>Ecdysozoa</taxon>
        <taxon>Arthropoda</taxon>
        <taxon>Hexapoda</taxon>
        <taxon>Insecta</taxon>
        <taxon>Pterygota</taxon>
        <taxon>Neoptera</taxon>
        <taxon>Paraneoptera</taxon>
        <taxon>Hemiptera</taxon>
        <taxon>Auchenorrhyncha</taxon>
        <taxon>Cercopoidea</taxon>
        <taxon>Clastopteridae</taxon>
        <taxon>Clastoptera</taxon>
    </lineage>
</organism>
<feature type="compositionally biased region" description="Polar residues" evidence="1">
    <location>
        <begin position="698"/>
        <end position="724"/>
    </location>
</feature>
<feature type="region of interest" description="Disordered" evidence="1">
    <location>
        <begin position="531"/>
        <end position="551"/>
    </location>
</feature>
<protein>
    <submittedName>
        <fullName evidence="2">Uncharacterized protein</fullName>
    </submittedName>
</protein>
<dbReference type="EMBL" id="GEDC01000965">
    <property type="protein sequence ID" value="JAS36333.1"/>
    <property type="molecule type" value="Transcribed_RNA"/>
</dbReference>
<evidence type="ECO:0000256" key="1">
    <source>
        <dbReference type="SAM" id="MobiDB-lite"/>
    </source>
</evidence>
<accession>A0A1B6EEI5</accession>
<feature type="compositionally biased region" description="Basic and acidic residues" evidence="1">
    <location>
        <begin position="594"/>
        <end position="605"/>
    </location>
</feature>
<feature type="region of interest" description="Disordered" evidence="1">
    <location>
        <begin position="683"/>
        <end position="730"/>
    </location>
</feature>
<sequence>MGKSKANYAPLTYSKKQPKQNYIRPTFKNTSSEEAFDKFIKDSKSKTVLLNYFIEIRNKSTFRKYNASESSLDSESSNKNKYNHYSEISNFEGKYGKRKKYDKQKTNKVKKRKNIKIKCPVFNIFDSHDQLPVSSTPKEDKNVNISILNISAIPSLRKPKRDFRLSLESGIHPINFDINQIECHTPISSTLARSLRNSRQNVKCERSLLLEKSKTLIFNSRTASYSPNKSSKSTLSKDTSSQKCCVKNRSQNLMECKSLKFENANKCSLTQPTTSTPIKHSKSAGNSIQQAPFEITSLGFEKKKTIESKNRFYSPDQNASNEYSTVSQIKHFRSRENIKQNFKMKSKELESIKSEERIKLQPGKGWRRSLIRHNQQKLSSKGQHLFRRSLAFNHLNEISCFENTKLDEIEEELNNHNYLNVYLKELKQGSSSNSSQSELNKISAQQNLNISRKQSIASNLTIKDTLGCHSKTPCAKSTQLISPNVSPDMFKSSEDEYSNDNFNSGSDSICSQVQISNNHTLKSSGIQIYRESSNQESLSSESSDDTDSINEDVKVSINVENKDSNNEDIKDPFNVSLLLESLLSNENSIDEDNEGSRNENDKGSINEDVSNLSLQLKKINLKRESKYYNVNYSSLSDQFSFISQSQPDETYILKESSSHYHLEPSDRDCDGISLRTATSKHSLQNLSKSAGEAEYDNNEYNSGSDSKYSNTSQRDSCVQCSPKSSKAEYD</sequence>
<feature type="compositionally biased region" description="Low complexity" evidence="1">
    <location>
        <begin position="531"/>
        <end position="541"/>
    </location>
</feature>
<name>A0A1B6EEI5_9HEMI</name>
<evidence type="ECO:0000313" key="2">
    <source>
        <dbReference type="EMBL" id="JAS36333.1"/>
    </source>
</evidence>
<feature type="region of interest" description="Disordered" evidence="1">
    <location>
        <begin position="586"/>
        <end position="606"/>
    </location>
</feature>